<evidence type="ECO:0000313" key="2">
    <source>
        <dbReference type="Proteomes" id="UP001221189"/>
    </source>
</evidence>
<keyword evidence="2" id="KW-1185">Reference proteome</keyword>
<dbReference type="EMBL" id="JAQQXT010000005">
    <property type="protein sequence ID" value="MDC8771789.1"/>
    <property type="molecule type" value="Genomic_DNA"/>
</dbReference>
<evidence type="ECO:0000313" key="1">
    <source>
        <dbReference type="EMBL" id="MDC8771789.1"/>
    </source>
</evidence>
<evidence type="ECO:0008006" key="3">
    <source>
        <dbReference type="Google" id="ProtNLM"/>
    </source>
</evidence>
<comment type="caution">
    <text evidence="1">The sequence shown here is derived from an EMBL/GenBank/DDBJ whole genome shotgun (WGS) entry which is preliminary data.</text>
</comment>
<proteinExistence type="predicted"/>
<organism evidence="1 2">
    <name type="scientific">Roseateles albus</name>
    <dbReference type="NCBI Taxonomy" id="2987525"/>
    <lineage>
        <taxon>Bacteria</taxon>
        <taxon>Pseudomonadati</taxon>
        <taxon>Pseudomonadota</taxon>
        <taxon>Betaproteobacteria</taxon>
        <taxon>Burkholderiales</taxon>
        <taxon>Sphaerotilaceae</taxon>
        <taxon>Roseateles</taxon>
    </lineage>
</organism>
<sequence>MARYEHLPIYKAALDLTVHVEKLVAGFSRYHKSTLSTVFRCACSGELAHPLTL</sequence>
<dbReference type="RefSeq" id="WP_273600084.1">
    <property type="nucleotide sequence ID" value="NZ_JAQQXT010000005.1"/>
</dbReference>
<gene>
    <name evidence="1" type="ORF">PRZ03_09435</name>
</gene>
<dbReference type="Proteomes" id="UP001221189">
    <property type="component" value="Unassembled WGS sequence"/>
</dbReference>
<name>A0ABT5KCY3_9BURK</name>
<accession>A0ABT5KCY3</accession>
<reference evidence="1 2" key="1">
    <citation type="submission" date="2022-10" db="EMBL/GenBank/DDBJ databases">
        <title>Paucibacter sp. hw1 Genome sequencing.</title>
        <authorList>
            <person name="Park S."/>
        </authorList>
    </citation>
    <scope>NUCLEOTIDE SEQUENCE [LARGE SCALE GENOMIC DNA]</scope>
    <source>
        <strain evidence="2">hw1</strain>
    </source>
</reference>
<protein>
    <recommendedName>
        <fullName evidence="3">Transposase</fullName>
    </recommendedName>
</protein>